<dbReference type="EMBL" id="CAJPEX010000545">
    <property type="protein sequence ID" value="CAG0916218.1"/>
    <property type="molecule type" value="Genomic_DNA"/>
</dbReference>
<dbReference type="AlphaFoldDB" id="A0A7R9BK68"/>
<evidence type="ECO:0000313" key="3">
    <source>
        <dbReference type="Proteomes" id="UP000678499"/>
    </source>
</evidence>
<keyword evidence="3" id="KW-1185">Reference proteome</keyword>
<name>A0A7R9BK68_9CRUS</name>
<protein>
    <submittedName>
        <fullName evidence="2">Uncharacterized protein</fullName>
    </submittedName>
</protein>
<dbReference type="EMBL" id="OA882582">
    <property type="protein sequence ID" value="CAD7276066.1"/>
    <property type="molecule type" value="Genomic_DNA"/>
</dbReference>
<proteinExistence type="predicted"/>
<feature type="coiled-coil region" evidence="1">
    <location>
        <begin position="172"/>
        <end position="355"/>
    </location>
</feature>
<reference evidence="2" key="1">
    <citation type="submission" date="2020-11" db="EMBL/GenBank/DDBJ databases">
        <authorList>
            <person name="Tran Van P."/>
        </authorList>
    </citation>
    <scope>NUCLEOTIDE SEQUENCE</scope>
</reference>
<evidence type="ECO:0000313" key="2">
    <source>
        <dbReference type="EMBL" id="CAD7276066.1"/>
    </source>
</evidence>
<accession>A0A7R9BK68</accession>
<dbReference type="Proteomes" id="UP000678499">
    <property type="component" value="Unassembled WGS sequence"/>
</dbReference>
<keyword evidence="1" id="KW-0175">Coiled coil</keyword>
<gene>
    <name evidence="2" type="ORF">NMOB1V02_LOCUS3844</name>
</gene>
<sequence>MEVAYTSTSDAEARLESVFPWIRLSPVFSDLSSVSGLVARGPEEAGKFLGHLDPCCEIDTDSWGPIFRYLESQLKTSCGYEAEPEAVVGVDWNSVPSLVVWLRFFRLALVHSVHCESRVGNIKAIRSQLPDGVQRELMTQISQVQGQCLRGESQDDLRSSNPSPLSIHSFLFKDLETEKAELVEKTRELRTKLTDSEEKALKLEYAVEEQTERSHKLSSELKAQNEEKTELSSEMRSLCDKLDILREAANRGDAAEAANAVFRDRLARMEAELAKREEKRQRLVPVSEAEKAVATLTESVAVAREEAEAYRRRAAAAEDEVVRLRRKIDRLEGKQADWEREREGLLEELARMRATVAGHNGNDDLDRAPALLTELELEQNFADSYEELGLVRDQVGKMRQEQQSSSDDGFCDYTLNTSESSATTGGGGGGCGGAVDSDYETCGDSTPKEGSCGYDKVGWVESPVVIATIDEAPKCVTIHHVKAEVYEPPSSLKKGKPWMKRKWQSD</sequence>
<evidence type="ECO:0000256" key="1">
    <source>
        <dbReference type="SAM" id="Coils"/>
    </source>
</evidence>
<organism evidence="2">
    <name type="scientific">Notodromas monacha</name>
    <dbReference type="NCBI Taxonomy" id="399045"/>
    <lineage>
        <taxon>Eukaryota</taxon>
        <taxon>Metazoa</taxon>
        <taxon>Ecdysozoa</taxon>
        <taxon>Arthropoda</taxon>
        <taxon>Crustacea</taxon>
        <taxon>Oligostraca</taxon>
        <taxon>Ostracoda</taxon>
        <taxon>Podocopa</taxon>
        <taxon>Podocopida</taxon>
        <taxon>Cypridocopina</taxon>
        <taxon>Cypridoidea</taxon>
        <taxon>Cyprididae</taxon>
        <taxon>Notodromas</taxon>
    </lineage>
</organism>